<evidence type="ECO:0000256" key="4">
    <source>
        <dbReference type="ARBA" id="ARBA00022605"/>
    </source>
</evidence>
<comment type="caution">
    <text evidence="10">The sequence shown here is derived from an EMBL/GenBank/DDBJ whole genome shotgun (WGS) entry which is preliminary data.</text>
</comment>
<dbReference type="GO" id="GO:0000105">
    <property type="term" value="P:L-histidine biosynthetic process"/>
    <property type="evidence" value="ECO:0007669"/>
    <property type="project" value="UniProtKB-UniRule"/>
</dbReference>
<evidence type="ECO:0000256" key="2">
    <source>
        <dbReference type="ARBA" id="ARBA00009152"/>
    </source>
</evidence>
<dbReference type="NCBIfam" id="NF005596">
    <property type="entry name" value="PRK07328.1"/>
    <property type="match status" value="1"/>
</dbReference>
<sequence length="258" mass="29246">MSLPDYHIHTARCGHARGEMWEYVERALELGLPEIGFADHIPLYWLDEKAREPGIAMSPGDLAGYVEEVEKLQAAYPGISIKLGIEADYIPGYEAELKRILNQYPFDYVLGSVHYIDGWGFDNPAYLDQYTYLNIDRLYFRYFELVRLAARSGLFDVLAHPDLIKKFGFRPRGDLKEIYDKTARAFARAGVCAEINTAGLRMPVAEMYPAPGLLKAFRKYAVPLVTGSDAHEPGQVGYGFDIVLRLLEEDEYDIVLLP</sequence>
<reference evidence="10 11" key="1">
    <citation type="submission" date="2019-07" db="EMBL/GenBank/DDBJ databases">
        <title>Genomic Encyclopedia of Type Strains, Phase I: the one thousand microbial genomes (KMG-I) project.</title>
        <authorList>
            <person name="Kyrpides N."/>
        </authorList>
    </citation>
    <scope>NUCLEOTIDE SEQUENCE [LARGE SCALE GENOMIC DNA]</scope>
    <source>
        <strain evidence="10 11">DSM 6562</strain>
    </source>
</reference>
<keyword evidence="6 8" id="KW-0368">Histidine biosynthesis</keyword>
<keyword evidence="4 8" id="KW-0028">Amino-acid biosynthesis</keyword>
<dbReference type="PANTHER" id="PTHR21039:SF0">
    <property type="entry name" value="HISTIDINOL-PHOSPHATASE"/>
    <property type="match status" value="1"/>
</dbReference>
<comment type="similarity">
    <text evidence="2 8">Belongs to the PHP hydrolase family. HisK subfamily.</text>
</comment>
<keyword evidence="11" id="KW-1185">Reference proteome</keyword>
<dbReference type="CDD" id="cd12110">
    <property type="entry name" value="PHP_HisPPase_Hisj_like"/>
    <property type="match status" value="1"/>
</dbReference>
<dbReference type="Gene3D" id="3.20.20.140">
    <property type="entry name" value="Metal-dependent hydrolases"/>
    <property type="match status" value="1"/>
</dbReference>
<dbReference type="EMBL" id="VNHM01000006">
    <property type="protein sequence ID" value="TYO95925.1"/>
    <property type="molecule type" value="Genomic_DNA"/>
</dbReference>
<dbReference type="GO" id="GO:0004401">
    <property type="term" value="F:histidinol-phosphatase activity"/>
    <property type="evidence" value="ECO:0007669"/>
    <property type="project" value="UniProtKB-UniRule"/>
</dbReference>
<dbReference type="NCBIfam" id="TIGR01856">
    <property type="entry name" value="hisJ_fam"/>
    <property type="match status" value="1"/>
</dbReference>
<dbReference type="RefSeq" id="WP_166511344.1">
    <property type="nucleotide sequence ID" value="NZ_VNHM01000006.1"/>
</dbReference>
<keyword evidence="5 8" id="KW-0378">Hydrolase</keyword>
<protein>
    <recommendedName>
        <fullName evidence="3 8">Histidinol-phosphatase</fullName>
        <shortName evidence="8">HolPase</shortName>
        <ecNumber evidence="3 8">3.1.3.15</ecNumber>
    </recommendedName>
</protein>
<dbReference type="InterPro" id="IPR016195">
    <property type="entry name" value="Pol/histidinol_Pase-like"/>
</dbReference>
<evidence type="ECO:0000256" key="1">
    <source>
        <dbReference type="ARBA" id="ARBA00004970"/>
    </source>
</evidence>
<gene>
    <name evidence="10" type="ORF">LX24_01315</name>
</gene>
<dbReference type="InterPro" id="IPR010140">
    <property type="entry name" value="Histidinol_P_phosphatase_HisJ"/>
</dbReference>
<evidence type="ECO:0000259" key="9">
    <source>
        <dbReference type="Pfam" id="PF02811"/>
    </source>
</evidence>
<dbReference type="GO" id="GO:0005737">
    <property type="term" value="C:cytoplasm"/>
    <property type="evidence" value="ECO:0007669"/>
    <property type="project" value="TreeGrafter"/>
</dbReference>
<comment type="pathway">
    <text evidence="1 8">Amino-acid biosynthesis; L-histidine biosynthesis; L-histidine from 5-phospho-alpha-D-ribose 1-diphosphate: step 8/9.</text>
</comment>
<comment type="catalytic activity">
    <reaction evidence="7 8">
        <text>L-histidinol phosphate + H2O = L-histidinol + phosphate</text>
        <dbReference type="Rhea" id="RHEA:14465"/>
        <dbReference type="ChEBI" id="CHEBI:15377"/>
        <dbReference type="ChEBI" id="CHEBI:43474"/>
        <dbReference type="ChEBI" id="CHEBI:57699"/>
        <dbReference type="ChEBI" id="CHEBI:57980"/>
        <dbReference type="EC" id="3.1.3.15"/>
    </reaction>
</comment>
<dbReference type="Proteomes" id="UP000323166">
    <property type="component" value="Unassembled WGS sequence"/>
</dbReference>
<proteinExistence type="inferred from homology"/>
<evidence type="ECO:0000313" key="10">
    <source>
        <dbReference type="EMBL" id="TYO95925.1"/>
    </source>
</evidence>
<organism evidence="10 11">
    <name type="scientific">Desulfallas thermosapovorans DSM 6562</name>
    <dbReference type="NCBI Taxonomy" id="1121431"/>
    <lineage>
        <taxon>Bacteria</taxon>
        <taxon>Bacillati</taxon>
        <taxon>Bacillota</taxon>
        <taxon>Clostridia</taxon>
        <taxon>Eubacteriales</taxon>
        <taxon>Desulfallaceae</taxon>
        <taxon>Desulfallas</taxon>
    </lineage>
</organism>
<dbReference type="Pfam" id="PF02811">
    <property type="entry name" value="PHP"/>
    <property type="match status" value="1"/>
</dbReference>
<feature type="domain" description="PHP" evidence="9">
    <location>
        <begin position="5"/>
        <end position="198"/>
    </location>
</feature>
<dbReference type="EC" id="3.1.3.15" evidence="3 8"/>
<dbReference type="PANTHER" id="PTHR21039">
    <property type="entry name" value="HISTIDINOL PHOSPHATASE-RELATED"/>
    <property type="match status" value="1"/>
</dbReference>
<accession>A0A5S4ZUN0</accession>
<dbReference type="AlphaFoldDB" id="A0A5S4ZUN0"/>
<evidence type="ECO:0000256" key="3">
    <source>
        <dbReference type="ARBA" id="ARBA00013085"/>
    </source>
</evidence>
<evidence type="ECO:0000313" key="11">
    <source>
        <dbReference type="Proteomes" id="UP000323166"/>
    </source>
</evidence>
<evidence type="ECO:0000256" key="7">
    <source>
        <dbReference type="ARBA" id="ARBA00049158"/>
    </source>
</evidence>
<evidence type="ECO:0000256" key="5">
    <source>
        <dbReference type="ARBA" id="ARBA00022801"/>
    </source>
</evidence>
<dbReference type="UniPathway" id="UPA00031">
    <property type="reaction ID" value="UER00013"/>
</dbReference>
<dbReference type="SUPFAM" id="SSF89550">
    <property type="entry name" value="PHP domain-like"/>
    <property type="match status" value="1"/>
</dbReference>
<evidence type="ECO:0000256" key="8">
    <source>
        <dbReference type="RuleBase" id="RU366003"/>
    </source>
</evidence>
<dbReference type="InterPro" id="IPR004013">
    <property type="entry name" value="PHP_dom"/>
</dbReference>
<evidence type="ECO:0000256" key="6">
    <source>
        <dbReference type="ARBA" id="ARBA00023102"/>
    </source>
</evidence>
<name>A0A5S4ZUN0_9FIRM</name>